<evidence type="ECO:0000313" key="3">
    <source>
        <dbReference type="EMBL" id="QFQ97473.1"/>
    </source>
</evidence>
<feature type="domain" description="HTH cro/C1-type" evidence="2">
    <location>
        <begin position="27"/>
        <end position="81"/>
    </location>
</feature>
<keyword evidence="4" id="KW-1185">Reference proteome</keyword>
<name>A0A5P8K2I0_9ACTN</name>
<dbReference type="Gene3D" id="1.10.260.40">
    <property type="entry name" value="lambda repressor-like DNA-binding domains"/>
    <property type="match status" value="1"/>
</dbReference>
<dbReference type="Proteomes" id="UP000327294">
    <property type="component" value="Chromosome"/>
</dbReference>
<dbReference type="Pfam" id="PF01381">
    <property type="entry name" value="HTH_3"/>
    <property type="match status" value="1"/>
</dbReference>
<proteinExistence type="predicted"/>
<evidence type="ECO:0000259" key="2">
    <source>
        <dbReference type="PROSITE" id="PS50943"/>
    </source>
</evidence>
<dbReference type="CDD" id="cd00093">
    <property type="entry name" value="HTH_XRE"/>
    <property type="match status" value="1"/>
</dbReference>
<gene>
    <name evidence="3" type="ORF">F9278_16025</name>
</gene>
<protein>
    <submittedName>
        <fullName evidence="3">Helix-turn-helix transcriptional regulator</fullName>
    </submittedName>
</protein>
<sequence>MGKMPMPAPPPDRSQLDERRQAFGNRLRDARHHVGLTQEQLALRAGMDRSQYSELERGQRDARLSTLLRIERVLGANLSFVVDGPAAATGDECGGPTQAAPYGTDSGAATPGAGDIRGPAPGRPD</sequence>
<dbReference type="PROSITE" id="PS50943">
    <property type="entry name" value="HTH_CROC1"/>
    <property type="match status" value="1"/>
</dbReference>
<dbReference type="GO" id="GO:0003677">
    <property type="term" value="F:DNA binding"/>
    <property type="evidence" value="ECO:0007669"/>
    <property type="project" value="InterPro"/>
</dbReference>
<evidence type="ECO:0000256" key="1">
    <source>
        <dbReference type="SAM" id="MobiDB-lite"/>
    </source>
</evidence>
<dbReference type="InterPro" id="IPR001387">
    <property type="entry name" value="Cro/C1-type_HTH"/>
</dbReference>
<dbReference type="InterPro" id="IPR010982">
    <property type="entry name" value="Lambda_DNA-bd_dom_sf"/>
</dbReference>
<reference evidence="3 4" key="1">
    <citation type="submission" date="2019-10" db="EMBL/GenBank/DDBJ databases">
        <title>Streptomyces sp. strain GY16 isolated from leaves of Broussonetia papyrifera.</title>
        <authorList>
            <person name="Mo P."/>
        </authorList>
    </citation>
    <scope>NUCLEOTIDE SEQUENCE [LARGE SCALE GENOMIC DNA]</scope>
    <source>
        <strain evidence="3 4">GY16</strain>
    </source>
</reference>
<dbReference type="SUPFAM" id="SSF47413">
    <property type="entry name" value="lambda repressor-like DNA-binding domains"/>
    <property type="match status" value="1"/>
</dbReference>
<dbReference type="AlphaFoldDB" id="A0A5P8K2I0"/>
<feature type="compositionally biased region" description="Pro residues" evidence="1">
    <location>
        <begin position="1"/>
        <end position="12"/>
    </location>
</feature>
<feature type="region of interest" description="Disordered" evidence="1">
    <location>
        <begin position="1"/>
        <end position="20"/>
    </location>
</feature>
<organism evidence="3 4">
    <name type="scientific">Streptomyces phaeolivaceus</name>
    <dbReference type="NCBI Taxonomy" id="2653200"/>
    <lineage>
        <taxon>Bacteria</taxon>
        <taxon>Bacillati</taxon>
        <taxon>Actinomycetota</taxon>
        <taxon>Actinomycetes</taxon>
        <taxon>Kitasatosporales</taxon>
        <taxon>Streptomycetaceae</taxon>
        <taxon>Streptomyces</taxon>
    </lineage>
</organism>
<dbReference type="SMART" id="SM00530">
    <property type="entry name" value="HTH_XRE"/>
    <property type="match status" value="1"/>
</dbReference>
<dbReference type="KEGG" id="sphv:F9278_16025"/>
<evidence type="ECO:0000313" key="4">
    <source>
        <dbReference type="Proteomes" id="UP000327294"/>
    </source>
</evidence>
<dbReference type="EMBL" id="CP045096">
    <property type="protein sequence ID" value="QFQ97473.1"/>
    <property type="molecule type" value="Genomic_DNA"/>
</dbReference>
<feature type="region of interest" description="Disordered" evidence="1">
    <location>
        <begin position="89"/>
        <end position="125"/>
    </location>
</feature>
<accession>A0A5P8K2I0</accession>